<dbReference type="RefSeq" id="WP_236098003.1">
    <property type="nucleotide sequence ID" value="NZ_JAKGUD010000001.1"/>
</dbReference>
<sequence length="302" mass="33145">MPHLVIVSAAESSQRRLLVEAVEKARSDGYDVLGSSEETDWNGLFADAMTAGLFSSRSARVIEKAEAMGKFPDSLIPSLEGSDADYRFILLYGGGYKKFFPKDAIASSSVEEAEQVPFWPSQRTKWLLARARSLRIDLEYDAASLMVEWVEEPEELLSVLSTLGNFADGGTVDCDMVEKLVLNQEAKGMLRLLDGFCARKAGKCLQGFLELRETGDVIPTMAALHKRVRFAAYLSLTGGGDAVEKAFGMTKYQARQARDAAGRYDRQELKDLLAGVISLSMAERTGAGEGWAGFERLVLQSM</sequence>
<dbReference type="PANTHER" id="PTHR34388">
    <property type="entry name" value="DNA POLYMERASE III SUBUNIT DELTA"/>
    <property type="match status" value="1"/>
</dbReference>
<keyword evidence="4" id="KW-0239">DNA-directed DNA polymerase</keyword>
<proteinExistence type="predicted"/>
<keyword evidence="1" id="KW-0808">Transferase</keyword>
<reference evidence="5 6" key="1">
    <citation type="submission" date="2022-01" db="EMBL/GenBank/DDBJ databases">
        <title>Dethiosulfovibrio faecalis sp. nov., a novel proteolytic, non-sulfur-reducing bacterium isolated from a marine aquaculture solid waste bioreactor.</title>
        <authorList>
            <person name="Grabowski S."/>
            <person name="Apolinario E."/>
            <person name="Schneider N."/>
            <person name="Marshall C.W."/>
            <person name="Sowers K.R."/>
        </authorList>
    </citation>
    <scope>NUCLEOTIDE SEQUENCE [LARGE SCALE GENOMIC DNA]</scope>
    <source>
        <strain evidence="5 6">DSM 12537</strain>
    </source>
</reference>
<evidence type="ECO:0000256" key="2">
    <source>
        <dbReference type="ARBA" id="ARBA00022695"/>
    </source>
</evidence>
<dbReference type="Proteomes" id="UP001200430">
    <property type="component" value="Unassembled WGS sequence"/>
</dbReference>
<evidence type="ECO:0000313" key="5">
    <source>
        <dbReference type="EMBL" id="MCF4141543.1"/>
    </source>
</evidence>
<keyword evidence="3" id="KW-0235">DNA replication</keyword>
<evidence type="ECO:0000256" key="1">
    <source>
        <dbReference type="ARBA" id="ARBA00022679"/>
    </source>
</evidence>
<dbReference type="InterPro" id="IPR027417">
    <property type="entry name" value="P-loop_NTPase"/>
</dbReference>
<dbReference type="InterPro" id="IPR005790">
    <property type="entry name" value="DNA_polIII_delta"/>
</dbReference>
<dbReference type="SUPFAM" id="SSF52540">
    <property type="entry name" value="P-loop containing nucleoside triphosphate hydrolases"/>
    <property type="match status" value="1"/>
</dbReference>
<evidence type="ECO:0000313" key="6">
    <source>
        <dbReference type="Proteomes" id="UP001200430"/>
    </source>
</evidence>
<dbReference type="Gene3D" id="1.20.272.10">
    <property type="match status" value="1"/>
</dbReference>
<keyword evidence="2" id="KW-0548">Nucleotidyltransferase</keyword>
<dbReference type="PANTHER" id="PTHR34388:SF1">
    <property type="entry name" value="DNA POLYMERASE III SUBUNIT DELTA"/>
    <property type="match status" value="1"/>
</dbReference>
<comment type="caution">
    <text evidence="5">The sequence shown here is derived from an EMBL/GenBank/DDBJ whole genome shotgun (WGS) entry which is preliminary data.</text>
</comment>
<dbReference type="EMBL" id="JAKGUD010000001">
    <property type="protein sequence ID" value="MCF4141543.1"/>
    <property type="molecule type" value="Genomic_DNA"/>
</dbReference>
<evidence type="ECO:0000256" key="4">
    <source>
        <dbReference type="ARBA" id="ARBA00022932"/>
    </source>
</evidence>
<evidence type="ECO:0000256" key="3">
    <source>
        <dbReference type="ARBA" id="ARBA00022705"/>
    </source>
</evidence>
<accession>A0ABS9EP03</accession>
<keyword evidence="6" id="KW-1185">Reference proteome</keyword>
<organism evidence="5 6">
    <name type="scientific">Dethiosulfovibrio marinus</name>
    <dbReference type="NCBI Taxonomy" id="133532"/>
    <lineage>
        <taxon>Bacteria</taxon>
        <taxon>Thermotogati</taxon>
        <taxon>Synergistota</taxon>
        <taxon>Synergistia</taxon>
        <taxon>Synergistales</taxon>
        <taxon>Dethiosulfovibrionaceae</taxon>
        <taxon>Dethiosulfovibrio</taxon>
    </lineage>
</organism>
<dbReference type="NCBIfam" id="TIGR01128">
    <property type="entry name" value="holA"/>
    <property type="match status" value="1"/>
</dbReference>
<name>A0ABS9EP03_9BACT</name>
<gene>
    <name evidence="5" type="ORF">L2W38_01755</name>
</gene>
<protein>
    <recommendedName>
        <fullName evidence="7">DNA polymerase III subunit delta</fullName>
    </recommendedName>
</protein>
<evidence type="ECO:0008006" key="7">
    <source>
        <dbReference type="Google" id="ProtNLM"/>
    </source>
</evidence>